<dbReference type="AlphaFoldDB" id="A0A317DSK8"/>
<reference evidence="1 2" key="1">
    <citation type="submission" date="2018-05" db="EMBL/GenBank/DDBJ databases">
        <title>Zavarzinia sp. HR-AS.</title>
        <authorList>
            <person name="Lee Y."/>
            <person name="Jeon C.O."/>
        </authorList>
    </citation>
    <scope>NUCLEOTIDE SEQUENCE [LARGE SCALE GENOMIC DNA]</scope>
    <source>
        <strain evidence="1 2">HR-AS</strain>
    </source>
</reference>
<evidence type="ECO:0008006" key="3">
    <source>
        <dbReference type="Google" id="ProtNLM"/>
    </source>
</evidence>
<dbReference type="Pfam" id="PF10123">
    <property type="entry name" value="Mu-like_Pro"/>
    <property type="match status" value="1"/>
</dbReference>
<sequence length="323" mass="33370">MPIALASSIALPAEPPAEVQLLPPAGKPFSTDDGRGPFVVIDGAALVAASLTGRDLPVDFDHSIDVQGGGAAAGWITGIEARADGIWGHVDWTERGRAALASRDYRFLSPVFLHRADGAIGRVLRAALTNNPALPQLKALAHRLSFDAEDLMPDFLKALLAALGLSETTTTDQVVAVVTAQRAALEGISTALCARKDASAAEIIAAAKPAKSGDQATIDSLQIELASLRGELAKDKATGAVDAAITKGLIAPAQRDWAIGYASRQPSEFAAFLEKQPALLSSQGGAGARHPGGDALSDADKLVCASMGLTEEAFLAARKKEAN</sequence>
<comment type="caution">
    <text evidence="1">The sequence shown here is derived from an EMBL/GenBank/DDBJ whole genome shotgun (WGS) entry which is preliminary data.</text>
</comment>
<protein>
    <recommendedName>
        <fullName evidence="3">Mu-like prophage I protein</fullName>
    </recommendedName>
</protein>
<dbReference type="RefSeq" id="WP_109908092.1">
    <property type="nucleotide sequence ID" value="NZ_QGLE01000022.1"/>
</dbReference>
<evidence type="ECO:0000313" key="2">
    <source>
        <dbReference type="Proteomes" id="UP000245461"/>
    </source>
</evidence>
<keyword evidence="2" id="KW-1185">Reference proteome</keyword>
<gene>
    <name evidence="1" type="ORF">DKG74_20755</name>
</gene>
<dbReference type="Proteomes" id="UP000245461">
    <property type="component" value="Unassembled WGS sequence"/>
</dbReference>
<proteinExistence type="predicted"/>
<evidence type="ECO:0000313" key="1">
    <source>
        <dbReference type="EMBL" id="PWR17641.1"/>
    </source>
</evidence>
<dbReference type="EMBL" id="QGLE01000022">
    <property type="protein sequence ID" value="PWR17641.1"/>
    <property type="molecule type" value="Genomic_DNA"/>
</dbReference>
<dbReference type="PIRSF" id="PIRSF016624">
    <property type="entry name" value="Mu_prophg_I"/>
    <property type="match status" value="1"/>
</dbReference>
<organism evidence="1 2">
    <name type="scientific">Zavarzinia aquatilis</name>
    <dbReference type="NCBI Taxonomy" id="2211142"/>
    <lineage>
        <taxon>Bacteria</taxon>
        <taxon>Pseudomonadati</taxon>
        <taxon>Pseudomonadota</taxon>
        <taxon>Alphaproteobacteria</taxon>
        <taxon>Rhodospirillales</taxon>
        <taxon>Zavarziniaceae</taxon>
        <taxon>Zavarzinia</taxon>
    </lineage>
</organism>
<dbReference type="InterPro" id="IPR012106">
    <property type="entry name" value="Phage_Mu_Gp1"/>
</dbReference>
<dbReference type="OrthoDB" id="7306769at2"/>
<accession>A0A317DSK8</accession>
<name>A0A317DSK8_9PROT</name>